<dbReference type="Gene3D" id="3.40.50.720">
    <property type="entry name" value="NAD(P)-binding Rossmann-like Domain"/>
    <property type="match status" value="1"/>
</dbReference>
<dbReference type="Proteomes" id="UP000320176">
    <property type="component" value="Unassembled WGS sequence"/>
</dbReference>
<dbReference type="Pfam" id="PF13727">
    <property type="entry name" value="CoA_binding_3"/>
    <property type="match status" value="1"/>
</dbReference>
<dbReference type="EC" id="2.7.8.31" evidence="9"/>
<name>A0A5C6B0K0_9BACT</name>
<dbReference type="InterPro" id="IPR036291">
    <property type="entry name" value="NAD(P)-bd_dom_sf"/>
</dbReference>
<keyword evidence="3 9" id="KW-0808">Transferase</keyword>
<evidence type="ECO:0000256" key="7">
    <source>
        <dbReference type="SAM" id="Phobius"/>
    </source>
</evidence>
<comment type="caution">
    <text evidence="9">The sequence shown here is derived from an EMBL/GenBank/DDBJ whole genome shotgun (WGS) entry which is preliminary data.</text>
</comment>
<dbReference type="NCBIfam" id="TIGR03023">
    <property type="entry name" value="WcaJ_sugtrans"/>
    <property type="match status" value="1"/>
</dbReference>
<gene>
    <name evidence="9" type="primary">wcaJ_2</name>
    <name evidence="9" type="ORF">Pla52n_14080</name>
</gene>
<dbReference type="PANTHER" id="PTHR30576:SF0">
    <property type="entry name" value="UNDECAPRENYL-PHOSPHATE N-ACETYLGALACTOSAMINYL 1-PHOSPHATE TRANSFERASE-RELATED"/>
    <property type="match status" value="1"/>
</dbReference>
<dbReference type="SUPFAM" id="SSF51735">
    <property type="entry name" value="NAD(P)-binding Rossmann-fold domains"/>
    <property type="match status" value="1"/>
</dbReference>
<dbReference type="AlphaFoldDB" id="A0A5C6B0K0"/>
<evidence type="ECO:0000313" key="10">
    <source>
        <dbReference type="Proteomes" id="UP000320176"/>
    </source>
</evidence>
<evidence type="ECO:0000313" key="9">
    <source>
        <dbReference type="EMBL" id="TWU05693.1"/>
    </source>
</evidence>
<evidence type="ECO:0000256" key="6">
    <source>
        <dbReference type="ARBA" id="ARBA00023136"/>
    </source>
</evidence>
<organism evidence="9 10">
    <name type="scientific">Stieleria varia</name>
    <dbReference type="NCBI Taxonomy" id="2528005"/>
    <lineage>
        <taxon>Bacteria</taxon>
        <taxon>Pseudomonadati</taxon>
        <taxon>Planctomycetota</taxon>
        <taxon>Planctomycetia</taxon>
        <taxon>Pirellulales</taxon>
        <taxon>Pirellulaceae</taxon>
        <taxon>Stieleria</taxon>
    </lineage>
</organism>
<keyword evidence="4 7" id="KW-0812">Transmembrane</keyword>
<reference evidence="9 10" key="1">
    <citation type="submission" date="2019-02" db="EMBL/GenBank/DDBJ databases">
        <title>Deep-cultivation of Planctomycetes and their phenomic and genomic characterization uncovers novel biology.</title>
        <authorList>
            <person name="Wiegand S."/>
            <person name="Jogler M."/>
            <person name="Boedeker C."/>
            <person name="Pinto D."/>
            <person name="Vollmers J."/>
            <person name="Rivas-Marin E."/>
            <person name="Kohn T."/>
            <person name="Peeters S.H."/>
            <person name="Heuer A."/>
            <person name="Rast P."/>
            <person name="Oberbeckmann S."/>
            <person name="Bunk B."/>
            <person name="Jeske O."/>
            <person name="Meyerdierks A."/>
            <person name="Storesund J.E."/>
            <person name="Kallscheuer N."/>
            <person name="Luecker S."/>
            <person name="Lage O.M."/>
            <person name="Pohl T."/>
            <person name="Merkel B.J."/>
            <person name="Hornburger P."/>
            <person name="Mueller R.-W."/>
            <person name="Bruemmer F."/>
            <person name="Labrenz M."/>
            <person name="Spormann A.M."/>
            <person name="Op Den Camp H."/>
            <person name="Overmann J."/>
            <person name="Amann R."/>
            <person name="Jetten M.S.M."/>
            <person name="Mascher T."/>
            <person name="Medema M.H."/>
            <person name="Devos D.P."/>
            <person name="Kaster A.-K."/>
            <person name="Ovreas L."/>
            <person name="Rohde M."/>
            <person name="Galperin M.Y."/>
            <person name="Jogler C."/>
        </authorList>
    </citation>
    <scope>NUCLEOTIDE SEQUENCE [LARGE SCALE GENOMIC DNA]</scope>
    <source>
        <strain evidence="9 10">Pla52n</strain>
    </source>
</reference>
<evidence type="ECO:0000259" key="8">
    <source>
        <dbReference type="Pfam" id="PF02397"/>
    </source>
</evidence>
<dbReference type="GO" id="GO:0089702">
    <property type="term" value="F:undecaprenyl-phosphate glucose phosphotransferase activity"/>
    <property type="evidence" value="ECO:0007669"/>
    <property type="project" value="UniProtKB-EC"/>
</dbReference>
<keyword evidence="5 7" id="KW-1133">Transmembrane helix</keyword>
<evidence type="ECO:0000256" key="2">
    <source>
        <dbReference type="ARBA" id="ARBA00006464"/>
    </source>
</evidence>
<comment type="subcellular location">
    <subcellularLocation>
        <location evidence="1">Membrane</location>
        <topology evidence="1">Multi-pass membrane protein</topology>
    </subcellularLocation>
</comment>
<evidence type="ECO:0000256" key="3">
    <source>
        <dbReference type="ARBA" id="ARBA00022679"/>
    </source>
</evidence>
<sequence>MQPSSTINSDRRWSDLLQPTLDAIAIMGSLFVVKFAARGWVEDAAVAMGLIAVIAFLITSRVTGLGRNQDRGNADNEITSIAITWVLTVLILTAIGFATRYSQNFARSVMLSWVLLAPAMIGLGRMTLRITQQFLIQKGIGIRRVAIAGLNELGRQTASNIDEDSGLGLKLIGFFDDRVEKREPTDAANVGDTEAGNTHAQNSAYSLSGDLQELVNRCQVGEVDTVLITLPMRAEDRIKYLLDQLSDSTASVYIVPDFFVFELLHSRWTSMGGLPAVSVFENPLFGVDGVTKRIADIFLAFCALLVAAVPMMLIATMVKLTSKGPVFFRQRRYGLDGREILVWKFRSMRTCDNGPVVKQATKDDPRITRVGAILRKTSLDELPQLFNVLEGSMSLVGPRPHASAHNEQYRSLIRGYMLRHKVKPGITGLAQVNGCRGETETIDKMERRIQWDHQYIRRWSLWLDLKILFKTVMVVWKQDTAY</sequence>
<dbReference type="Pfam" id="PF02397">
    <property type="entry name" value="Bac_transf"/>
    <property type="match status" value="1"/>
</dbReference>
<feature type="transmembrane region" description="Helical" evidence="7">
    <location>
        <begin position="297"/>
        <end position="318"/>
    </location>
</feature>
<feature type="transmembrane region" description="Helical" evidence="7">
    <location>
        <begin position="78"/>
        <end position="98"/>
    </location>
</feature>
<dbReference type="RefSeq" id="WP_197454360.1">
    <property type="nucleotide sequence ID" value="NZ_CP151726.1"/>
</dbReference>
<accession>A0A5C6B0K0</accession>
<protein>
    <submittedName>
        <fullName evidence="9">UDP-glucose:undecaprenyl-phosphate glucose-1-phosphate transferase</fullName>
        <ecNumber evidence="9">2.7.8.31</ecNumber>
    </submittedName>
</protein>
<dbReference type="GO" id="GO:0016020">
    <property type="term" value="C:membrane"/>
    <property type="evidence" value="ECO:0007669"/>
    <property type="project" value="UniProtKB-SubCell"/>
</dbReference>
<proteinExistence type="inferred from homology"/>
<dbReference type="InterPro" id="IPR017475">
    <property type="entry name" value="EPS_sugar_tfrase"/>
</dbReference>
<feature type="transmembrane region" description="Helical" evidence="7">
    <location>
        <begin position="47"/>
        <end position="66"/>
    </location>
</feature>
<dbReference type="InterPro" id="IPR003362">
    <property type="entry name" value="Bact_transf"/>
</dbReference>
<evidence type="ECO:0000256" key="4">
    <source>
        <dbReference type="ARBA" id="ARBA00022692"/>
    </source>
</evidence>
<keyword evidence="10" id="KW-1185">Reference proteome</keyword>
<dbReference type="PANTHER" id="PTHR30576">
    <property type="entry name" value="COLANIC BIOSYNTHESIS UDP-GLUCOSE LIPID CARRIER TRANSFERASE"/>
    <property type="match status" value="1"/>
</dbReference>
<keyword evidence="6 7" id="KW-0472">Membrane</keyword>
<feature type="transmembrane region" description="Helical" evidence="7">
    <location>
        <begin position="110"/>
        <end position="128"/>
    </location>
</feature>
<evidence type="ECO:0000256" key="5">
    <source>
        <dbReference type="ARBA" id="ARBA00022989"/>
    </source>
</evidence>
<dbReference type="NCBIfam" id="TIGR03025">
    <property type="entry name" value="EPS_sugtrans"/>
    <property type="match status" value="1"/>
</dbReference>
<dbReference type="InterPro" id="IPR017473">
    <property type="entry name" value="Undecaprenyl-P_gluc_Ptfrase"/>
</dbReference>
<dbReference type="EMBL" id="SJPN01000002">
    <property type="protein sequence ID" value="TWU05693.1"/>
    <property type="molecule type" value="Genomic_DNA"/>
</dbReference>
<comment type="similarity">
    <text evidence="2">Belongs to the bacterial sugar transferase family.</text>
</comment>
<feature type="domain" description="Bacterial sugar transferase" evidence="8">
    <location>
        <begin position="292"/>
        <end position="476"/>
    </location>
</feature>
<evidence type="ECO:0000256" key="1">
    <source>
        <dbReference type="ARBA" id="ARBA00004141"/>
    </source>
</evidence>